<feature type="transmembrane region" description="Helical" evidence="6">
    <location>
        <begin position="12"/>
        <end position="33"/>
    </location>
</feature>
<reference evidence="8" key="1">
    <citation type="submission" date="2017-09" db="EMBL/GenBank/DDBJ databases">
        <title>Depth-based differentiation of microbial function through sediment-hosted aquifers and enrichment of novel symbionts in the deep terrestrial subsurface.</title>
        <authorList>
            <person name="Probst A.J."/>
            <person name="Ladd B."/>
            <person name="Jarett J.K."/>
            <person name="Geller-Mcgrath D.E."/>
            <person name="Sieber C.M.K."/>
            <person name="Emerson J.B."/>
            <person name="Anantharaman K."/>
            <person name="Thomas B.C."/>
            <person name="Malmstrom R."/>
            <person name="Stieglmeier M."/>
            <person name="Klingl A."/>
            <person name="Woyke T."/>
            <person name="Ryan C.M."/>
            <person name="Banfield J.F."/>
        </authorList>
    </citation>
    <scope>NUCLEOTIDE SEQUENCE [LARGE SCALE GENOMIC DNA]</scope>
</reference>
<dbReference type="PANTHER" id="PTHR10057:SF0">
    <property type="entry name" value="TRANSLOCATOR PROTEIN"/>
    <property type="match status" value="1"/>
</dbReference>
<dbReference type="FunFam" id="1.20.1260.100:FF:000001">
    <property type="entry name" value="translocator protein 2"/>
    <property type="match status" value="1"/>
</dbReference>
<dbReference type="Pfam" id="PF03073">
    <property type="entry name" value="TspO_MBR"/>
    <property type="match status" value="1"/>
</dbReference>
<dbReference type="Proteomes" id="UP000230094">
    <property type="component" value="Unassembled WGS sequence"/>
</dbReference>
<comment type="subcellular location">
    <subcellularLocation>
        <location evidence="1">Membrane</location>
        <topology evidence="1">Multi-pass membrane protein</topology>
    </subcellularLocation>
</comment>
<dbReference type="InterPro" id="IPR004307">
    <property type="entry name" value="TspO_MBR"/>
</dbReference>
<dbReference type="GO" id="GO:0033013">
    <property type="term" value="P:tetrapyrrole metabolic process"/>
    <property type="evidence" value="ECO:0007669"/>
    <property type="project" value="UniProtKB-ARBA"/>
</dbReference>
<dbReference type="InterPro" id="IPR038330">
    <property type="entry name" value="TspO/MBR-related_sf"/>
</dbReference>
<keyword evidence="5 6" id="KW-0472">Membrane</keyword>
<keyword evidence="3 6" id="KW-0812">Transmembrane</keyword>
<dbReference type="GO" id="GO:0016020">
    <property type="term" value="C:membrane"/>
    <property type="evidence" value="ECO:0007669"/>
    <property type="project" value="UniProtKB-SubCell"/>
</dbReference>
<feature type="transmembrane region" description="Helical" evidence="6">
    <location>
        <begin position="137"/>
        <end position="160"/>
    </location>
</feature>
<accession>A0A2H0TBS7</accession>
<evidence type="ECO:0000313" key="8">
    <source>
        <dbReference type="Proteomes" id="UP000230094"/>
    </source>
</evidence>
<dbReference type="CDD" id="cd15904">
    <property type="entry name" value="TSPO_MBR"/>
    <property type="match status" value="1"/>
</dbReference>
<feature type="transmembrane region" description="Helical" evidence="6">
    <location>
        <begin position="86"/>
        <end position="105"/>
    </location>
</feature>
<evidence type="ECO:0000256" key="5">
    <source>
        <dbReference type="ARBA" id="ARBA00023136"/>
    </source>
</evidence>
<feature type="transmembrane region" description="Helical" evidence="6">
    <location>
        <begin position="45"/>
        <end position="66"/>
    </location>
</feature>
<evidence type="ECO:0000256" key="6">
    <source>
        <dbReference type="SAM" id="Phobius"/>
    </source>
</evidence>
<evidence type="ECO:0000256" key="4">
    <source>
        <dbReference type="ARBA" id="ARBA00022989"/>
    </source>
</evidence>
<dbReference type="PANTHER" id="PTHR10057">
    <property type="entry name" value="PERIPHERAL-TYPE BENZODIAZEPINE RECEPTOR"/>
    <property type="match status" value="1"/>
</dbReference>
<organism evidence="7 8">
    <name type="scientific">Candidatus Nomurabacteria bacterium CG10_big_fil_rev_8_21_14_0_10_35_16</name>
    <dbReference type="NCBI Taxonomy" id="1974731"/>
    <lineage>
        <taxon>Bacteria</taxon>
        <taxon>Candidatus Nomuraibacteriota</taxon>
    </lineage>
</organism>
<feature type="transmembrane region" description="Helical" evidence="6">
    <location>
        <begin position="111"/>
        <end position="130"/>
    </location>
</feature>
<name>A0A2H0TBS7_9BACT</name>
<protein>
    <submittedName>
        <fullName evidence="7">TspO protein</fullName>
    </submittedName>
</protein>
<gene>
    <name evidence="7" type="ORF">COU49_00885</name>
</gene>
<dbReference type="EMBL" id="PFCQ01000004">
    <property type="protein sequence ID" value="PIR68480.1"/>
    <property type="molecule type" value="Genomic_DNA"/>
</dbReference>
<dbReference type="Gene3D" id="1.20.1260.100">
    <property type="entry name" value="TspO/MBR protein"/>
    <property type="match status" value="1"/>
</dbReference>
<evidence type="ECO:0000256" key="3">
    <source>
        <dbReference type="ARBA" id="ARBA00022692"/>
    </source>
</evidence>
<evidence type="ECO:0000256" key="1">
    <source>
        <dbReference type="ARBA" id="ARBA00004141"/>
    </source>
</evidence>
<evidence type="ECO:0000256" key="2">
    <source>
        <dbReference type="ARBA" id="ARBA00007524"/>
    </source>
</evidence>
<evidence type="ECO:0000313" key="7">
    <source>
        <dbReference type="EMBL" id="PIR68480.1"/>
    </source>
</evidence>
<keyword evidence="4 6" id="KW-1133">Transmembrane helix</keyword>
<sequence>MNYKKLVTSLILPQLAGIIGSLFTVSAIPLWYATLHKPSFSPPNWIFGPTWILLYILMGISVFLVWRMLETTIDQDKKHYTKISLCFFWIHLGFNALWSIIFFGLQNPALAFINIIIIWVMIVILILRFWKINKWSSYLLIPYLLWVSFASALNFAIWFLN</sequence>
<dbReference type="PIRSF" id="PIRSF005859">
    <property type="entry name" value="PBR"/>
    <property type="match status" value="1"/>
</dbReference>
<proteinExistence type="inferred from homology"/>
<comment type="caution">
    <text evidence="7">The sequence shown here is derived from an EMBL/GenBank/DDBJ whole genome shotgun (WGS) entry which is preliminary data.</text>
</comment>
<comment type="similarity">
    <text evidence="2">Belongs to the TspO/BZRP family.</text>
</comment>
<dbReference type="AlphaFoldDB" id="A0A2H0TBS7"/>